<organism evidence="6 7">
    <name type="scientific">Caulobacter ginsengisoli</name>
    <dbReference type="NCBI Taxonomy" id="400775"/>
    <lineage>
        <taxon>Bacteria</taxon>
        <taxon>Pseudomonadati</taxon>
        <taxon>Pseudomonadota</taxon>
        <taxon>Alphaproteobacteria</taxon>
        <taxon>Caulobacterales</taxon>
        <taxon>Caulobacteraceae</taxon>
        <taxon>Caulobacter</taxon>
    </lineage>
</organism>
<dbReference type="EMBL" id="JAUSVS010000008">
    <property type="protein sequence ID" value="MDQ0465745.1"/>
    <property type="molecule type" value="Genomic_DNA"/>
</dbReference>
<dbReference type="RefSeq" id="WP_307351330.1">
    <property type="nucleotide sequence ID" value="NZ_JAUSVS010000008.1"/>
</dbReference>
<evidence type="ECO:0000259" key="5">
    <source>
        <dbReference type="PROSITE" id="PS00662"/>
    </source>
</evidence>
<dbReference type="Gene3D" id="3.40.50.300">
    <property type="entry name" value="P-loop containing nucleotide triphosphate hydrolases"/>
    <property type="match status" value="1"/>
</dbReference>
<dbReference type="SUPFAM" id="SSF52540">
    <property type="entry name" value="P-loop containing nucleoside triphosphate hydrolases"/>
    <property type="match status" value="1"/>
</dbReference>
<evidence type="ECO:0000313" key="7">
    <source>
        <dbReference type="Proteomes" id="UP001228905"/>
    </source>
</evidence>
<sequence length="581" mass="60819">MPQPVPPSLPGVAGDASGPSVAPDLTLPALSRRLAEAAKALAGALNLEPAGRERLRAAVVEAGQPPAVVASRLALAPDEAIAAASASLHDAPLWDGPPPAPIAGPAALNDKFLAENYALVLDDSAERLEIGLVDAGSVELRRGVQFAAGKPVSFRTVPFNLWRAARTAAVAAQAGAAAEADLAQDAERLRDFASDAPVVRYLDGLLERALQERASDIHLEQKADRCLVRFRIDGDLRDVDPLSSAFGAGVIARIKVLADLDVASVRAPQDGRATAAIRGAPTDLRISTTPTVFGESAVVRLLVRHGLDFTVDSLGFDQGFRDSLSQQLRKPYGLILVTGPTGSGKTTTLYAALRRLATRQRKVLTIEDPIEYVFDGINQTQVNEAAGVTFASALRAFLRHDPDVILVGEIRDSETAHLAVQAALTGHLVLATLHTNDAATAPARLADMGVERYLLAGVLIGASAQRLAPKLCEACKTPRTMTAEEGALFSAHGVDPAGARLHEAAGCRACAGTGRAGRLPLGEIFTVDETVERMISTGAPTADIRHALAAQPAFRPLAQDALSRAAAGEVSLDDVFRAVGL</sequence>
<protein>
    <submittedName>
        <fullName evidence="6">General secretion pathway protein E</fullName>
    </submittedName>
</protein>
<dbReference type="SMART" id="SM00382">
    <property type="entry name" value="AAA"/>
    <property type="match status" value="1"/>
</dbReference>
<keyword evidence="3" id="KW-0067">ATP-binding</keyword>
<evidence type="ECO:0000313" key="6">
    <source>
        <dbReference type="EMBL" id="MDQ0465745.1"/>
    </source>
</evidence>
<dbReference type="InterPro" id="IPR027417">
    <property type="entry name" value="P-loop_NTPase"/>
</dbReference>
<feature type="region of interest" description="Disordered" evidence="4">
    <location>
        <begin position="1"/>
        <end position="20"/>
    </location>
</feature>
<dbReference type="Proteomes" id="UP001228905">
    <property type="component" value="Unassembled WGS sequence"/>
</dbReference>
<gene>
    <name evidence="6" type="ORF">QO010_003537</name>
</gene>
<dbReference type="Pfam" id="PF00437">
    <property type="entry name" value="T2SSE"/>
    <property type="match status" value="1"/>
</dbReference>
<comment type="caution">
    <text evidence="6">The sequence shown here is derived from an EMBL/GenBank/DDBJ whole genome shotgun (WGS) entry which is preliminary data.</text>
</comment>
<dbReference type="PANTHER" id="PTHR30258">
    <property type="entry name" value="TYPE II SECRETION SYSTEM PROTEIN GSPE-RELATED"/>
    <property type="match status" value="1"/>
</dbReference>
<evidence type="ECO:0000256" key="4">
    <source>
        <dbReference type="SAM" id="MobiDB-lite"/>
    </source>
</evidence>
<evidence type="ECO:0000256" key="3">
    <source>
        <dbReference type="ARBA" id="ARBA00022840"/>
    </source>
</evidence>
<proteinExistence type="inferred from homology"/>
<accession>A0ABU0IUQ1</accession>
<dbReference type="PANTHER" id="PTHR30258:SF2">
    <property type="entry name" value="COMG OPERON PROTEIN 1"/>
    <property type="match status" value="1"/>
</dbReference>
<reference evidence="6 7" key="1">
    <citation type="submission" date="2023-07" db="EMBL/GenBank/DDBJ databases">
        <title>Genomic Encyclopedia of Type Strains, Phase IV (KMG-IV): sequencing the most valuable type-strain genomes for metagenomic binning, comparative biology and taxonomic classification.</title>
        <authorList>
            <person name="Goeker M."/>
        </authorList>
    </citation>
    <scope>NUCLEOTIDE SEQUENCE [LARGE SCALE GENOMIC DNA]</scope>
    <source>
        <strain evidence="6 7">DSM 18695</strain>
    </source>
</reference>
<keyword evidence="2" id="KW-0547">Nucleotide-binding</keyword>
<dbReference type="InterPro" id="IPR003593">
    <property type="entry name" value="AAA+_ATPase"/>
</dbReference>
<dbReference type="CDD" id="cd01129">
    <property type="entry name" value="PulE-GspE-like"/>
    <property type="match status" value="1"/>
</dbReference>
<dbReference type="InterPro" id="IPR001482">
    <property type="entry name" value="T2SS/T4SS_dom"/>
</dbReference>
<comment type="similarity">
    <text evidence="1">Belongs to the GSP E family.</text>
</comment>
<evidence type="ECO:0000256" key="1">
    <source>
        <dbReference type="ARBA" id="ARBA00006611"/>
    </source>
</evidence>
<feature type="domain" description="Bacterial type II secretion system protein E" evidence="5">
    <location>
        <begin position="398"/>
        <end position="412"/>
    </location>
</feature>
<keyword evidence="7" id="KW-1185">Reference proteome</keyword>
<dbReference type="Gene3D" id="3.30.450.90">
    <property type="match status" value="1"/>
</dbReference>
<name>A0ABU0IUQ1_9CAUL</name>
<evidence type="ECO:0000256" key="2">
    <source>
        <dbReference type="ARBA" id="ARBA00022741"/>
    </source>
</evidence>
<dbReference type="PROSITE" id="PS00662">
    <property type="entry name" value="T2SP_E"/>
    <property type="match status" value="1"/>
</dbReference>